<organism evidence="1 2">
    <name type="scientific">Racocetra persica</name>
    <dbReference type="NCBI Taxonomy" id="160502"/>
    <lineage>
        <taxon>Eukaryota</taxon>
        <taxon>Fungi</taxon>
        <taxon>Fungi incertae sedis</taxon>
        <taxon>Mucoromycota</taxon>
        <taxon>Glomeromycotina</taxon>
        <taxon>Glomeromycetes</taxon>
        <taxon>Diversisporales</taxon>
        <taxon>Gigasporaceae</taxon>
        <taxon>Racocetra</taxon>
    </lineage>
</organism>
<sequence length="50" mass="5906">IFEGRRTSKISLIMSDGVRDRTKCDAIDHQKLKYVKEYPILGPIRIPFWN</sequence>
<accession>A0ACA9NPU0</accession>
<dbReference type="EMBL" id="CAJVQC010015549">
    <property type="protein sequence ID" value="CAG8668185.1"/>
    <property type="molecule type" value="Genomic_DNA"/>
</dbReference>
<protein>
    <submittedName>
        <fullName evidence="1">35303_t:CDS:1</fullName>
    </submittedName>
</protein>
<proteinExistence type="predicted"/>
<feature type="non-terminal residue" evidence="1">
    <location>
        <position position="1"/>
    </location>
</feature>
<reference evidence="1" key="1">
    <citation type="submission" date="2021-06" db="EMBL/GenBank/DDBJ databases">
        <authorList>
            <person name="Kallberg Y."/>
            <person name="Tangrot J."/>
            <person name="Rosling A."/>
        </authorList>
    </citation>
    <scope>NUCLEOTIDE SEQUENCE</scope>
    <source>
        <strain evidence="1">MA461A</strain>
    </source>
</reference>
<name>A0ACA9NPU0_9GLOM</name>
<evidence type="ECO:0000313" key="1">
    <source>
        <dbReference type="EMBL" id="CAG8668185.1"/>
    </source>
</evidence>
<comment type="caution">
    <text evidence="1">The sequence shown here is derived from an EMBL/GenBank/DDBJ whole genome shotgun (WGS) entry which is preliminary data.</text>
</comment>
<evidence type="ECO:0000313" key="2">
    <source>
        <dbReference type="Proteomes" id="UP000789920"/>
    </source>
</evidence>
<dbReference type="Proteomes" id="UP000789920">
    <property type="component" value="Unassembled WGS sequence"/>
</dbReference>
<gene>
    <name evidence="1" type="ORF">RPERSI_LOCUS8563</name>
</gene>
<keyword evidence="2" id="KW-1185">Reference proteome</keyword>